<keyword evidence="3" id="KW-0560">Oxidoreductase</keyword>
<dbReference type="PANTHER" id="PTHR43255">
    <property type="entry name" value="IRON-SULFUR-BINDING OXIDOREDUCTASE FADF-RELATED-RELATED"/>
    <property type="match status" value="1"/>
</dbReference>
<keyword evidence="4" id="KW-0408">Iron</keyword>
<evidence type="ECO:0000313" key="7">
    <source>
        <dbReference type="EMBL" id="GAG41733.1"/>
    </source>
</evidence>
<feature type="non-terminal residue" evidence="7">
    <location>
        <position position="205"/>
    </location>
</feature>
<sequence length="205" mass="22652">MGCASSYDAQGQKIAKNFSRILKEAGVNFGILENETCSGHEAKRMGETGLFAYLSEANMGMFKEAGVDHIVTGDPHSFYSFTQEYPDNGKGLKVQHYVQFLNKLVDEEKLQLPTEVNKTVTYHDPCYLGRHSEVFEEPRNLIQKVPGVTLVEMENVKADSDCCGMGGGRMWMEPPKSLLSSQAIAEKRVHQALDTGAEVLLTACP</sequence>
<gene>
    <name evidence="7" type="ORF">S01H1_62629</name>
</gene>
<dbReference type="EMBL" id="BARS01041151">
    <property type="protein sequence ID" value="GAG41733.1"/>
    <property type="molecule type" value="Genomic_DNA"/>
</dbReference>
<feature type="domain" description="Cysteine-rich" evidence="6">
    <location>
        <begin position="120"/>
        <end position="205"/>
    </location>
</feature>
<keyword evidence="1" id="KW-0004">4Fe-4S</keyword>
<evidence type="ECO:0000256" key="1">
    <source>
        <dbReference type="ARBA" id="ARBA00022485"/>
    </source>
</evidence>
<feature type="domain" description="Cysteine-rich" evidence="6">
    <location>
        <begin position="2"/>
        <end position="76"/>
    </location>
</feature>
<dbReference type="GO" id="GO:0005886">
    <property type="term" value="C:plasma membrane"/>
    <property type="evidence" value="ECO:0007669"/>
    <property type="project" value="TreeGrafter"/>
</dbReference>
<keyword evidence="2" id="KW-0479">Metal-binding</keyword>
<organism evidence="7">
    <name type="scientific">marine sediment metagenome</name>
    <dbReference type="NCBI Taxonomy" id="412755"/>
    <lineage>
        <taxon>unclassified sequences</taxon>
        <taxon>metagenomes</taxon>
        <taxon>ecological metagenomes</taxon>
    </lineage>
</organism>
<dbReference type="Pfam" id="PF02754">
    <property type="entry name" value="CCG"/>
    <property type="match status" value="2"/>
</dbReference>
<dbReference type="GO" id="GO:0046872">
    <property type="term" value="F:metal ion binding"/>
    <property type="evidence" value="ECO:0007669"/>
    <property type="project" value="UniProtKB-KW"/>
</dbReference>
<evidence type="ECO:0000256" key="4">
    <source>
        <dbReference type="ARBA" id="ARBA00023004"/>
    </source>
</evidence>
<accession>X0XYQ9</accession>
<reference evidence="7" key="1">
    <citation type="journal article" date="2014" name="Front. Microbiol.">
        <title>High frequency of phylogenetically diverse reductive dehalogenase-homologous genes in deep subseafloor sedimentary metagenomes.</title>
        <authorList>
            <person name="Kawai M."/>
            <person name="Futagami T."/>
            <person name="Toyoda A."/>
            <person name="Takaki Y."/>
            <person name="Nishi S."/>
            <person name="Hori S."/>
            <person name="Arai W."/>
            <person name="Tsubouchi T."/>
            <person name="Morono Y."/>
            <person name="Uchiyama I."/>
            <person name="Ito T."/>
            <person name="Fujiyama A."/>
            <person name="Inagaki F."/>
            <person name="Takami H."/>
        </authorList>
    </citation>
    <scope>NUCLEOTIDE SEQUENCE</scope>
    <source>
        <strain evidence="7">Expedition CK06-06</strain>
    </source>
</reference>
<name>X0XYQ9_9ZZZZ</name>
<dbReference type="PANTHER" id="PTHR43255:SF1">
    <property type="entry name" value="IRON-SULFUR-BINDING OXIDOREDUCTASE FADF-RELATED"/>
    <property type="match status" value="1"/>
</dbReference>
<protein>
    <recommendedName>
        <fullName evidence="6">Cysteine-rich domain-containing protein</fullName>
    </recommendedName>
</protein>
<dbReference type="InterPro" id="IPR004017">
    <property type="entry name" value="Cys_rich_dom"/>
</dbReference>
<dbReference type="InterPro" id="IPR051460">
    <property type="entry name" value="HdrC_iron-sulfur_subunit"/>
</dbReference>
<comment type="caution">
    <text evidence="7">The sequence shown here is derived from an EMBL/GenBank/DDBJ whole genome shotgun (WGS) entry which is preliminary data.</text>
</comment>
<dbReference type="GO" id="GO:0016491">
    <property type="term" value="F:oxidoreductase activity"/>
    <property type="evidence" value="ECO:0007669"/>
    <property type="project" value="UniProtKB-KW"/>
</dbReference>
<dbReference type="GO" id="GO:0051539">
    <property type="term" value="F:4 iron, 4 sulfur cluster binding"/>
    <property type="evidence" value="ECO:0007669"/>
    <property type="project" value="UniProtKB-KW"/>
</dbReference>
<evidence type="ECO:0000259" key="6">
    <source>
        <dbReference type="Pfam" id="PF02754"/>
    </source>
</evidence>
<evidence type="ECO:0000256" key="3">
    <source>
        <dbReference type="ARBA" id="ARBA00023002"/>
    </source>
</evidence>
<keyword evidence="5" id="KW-0411">Iron-sulfur</keyword>
<evidence type="ECO:0000256" key="2">
    <source>
        <dbReference type="ARBA" id="ARBA00022723"/>
    </source>
</evidence>
<evidence type="ECO:0000256" key="5">
    <source>
        <dbReference type="ARBA" id="ARBA00023014"/>
    </source>
</evidence>
<proteinExistence type="predicted"/>
<dbReference type="AlphaFoldDB" id="X0XYQ9"/>